<proteinExistence type="predicted"/>
<accession>A0A6C0EZN9</accession>
<evidence type="ECO:0000259" key="5">
    <source>
        <dbReference type="PROSITE" id="PS50076"/>
    </source>
</evidence>
<evidence type="ECO:0000256" key="1">
    <source>
        <dbReference type="ARBA" id="ARBA00004496"/>
    </source>
</evidence>
<evidence type="ECO:0000256" key="3">
    <source>
        <dbReference type="ARBA" id="ARBA00023186"/>
    </source>
</evidence>
<dbReference type="AlphaFoldDB" id="A0A6C0EZN9"/>
<dbReference type="SUPFAM" id="SSF46565">
    <property type="entry name" value="Chaperone J-domain"/>
    <property type="match status" value="1"/>
</dbReference>
<dbReference type="GO" id="GO:0005681">
    <property type="term" value="C:spliceosomal complex"/>
    <property type="evidence" value="ECO:0007669"/>
    <property type="project" value="TreeGrafter"/>
</dbReference>
<reference evidence="6" key="1">
    <citation type="journal article" date="2020" name="Nature">
        <title>Giant virus diversity and host interactions through global metagenomics.</title>
        <authorList>
            <person name="Schulz F."/>
            <person name="Roux S."/>
            <person name="Paez-Espino D."/>
            <person name="Jungbluth S."/>
            <person name="Walsh D.A."/>
            <person name="Denef V.J."/>
            <person name="McMahon K.D."/>
            <person name="Konstantinidis K.T."/>
            <person name="Eloe-Fadrosh E.A."/>
            <person name="Kyrpides N.C."/>
            <person name="Woyke T."/>
        </authorList>
    </citation>
    <scope>NUCLEOTIDE SEQUENCE</scope>
    <source>
        <strain evidence="6">GVMAG-M-3300009161-36</strain>
    </source>
</reference>
<dbReference type="InterPro" id="IPR001623">
    <property type="entry name" value="DnaJ_domain"/>
</dbReference>
<feature type="region of interest" description="Disordered" evidence="4">
    <location>
        <begin position="124"/>
        <end position="172"/>
    </location>
</feature>
<dbReference type="PRINTS" id="PR00625">
    <property type="entry name" value="JDOMAIN"/>
</dbReference>
<dbReference type="GO" id="GO:0005737">
    <property type="term" value="C:cytoplasm"/>
    <property type="evidence" value="ECO:0007669"/>
    <property type="project" value="UniProtKB-SubCell"/>
</dbReference>
<protein>
    <recommendedName>
        <fullName evidence="5">J domain-containing protein</fullName>
    </recommendedName>
</protein>
<evidence type="ECO:0000256" key="2">
    <source>
        <dbReference type="ARBA" id="ARBA00022490"/>
    </source>
</evidence>
<dbReference type="Pfam" id="PF00226">
    <property type="entry name" value="DnaJ"/>
    <property type="match status" value="1"/>
</dbReference>
<dbReference type="Gene3D" id="1.10.287.110">
    <property type="entry name" value="DnaJ domain"/>
    <property type="match status" value="1"/>
</dbReference>
<dbReference type="SMART" id="SM00271">
    <property type="entry name" value="DnaJ"/>
    <property type="match status" value="1"/>
</dbReference>
<feature type="compositionally biased region" description="Polar residues" evidence="4">
    <location>
        <begin position="269"/>
        <end position="279"/>
    </location>
</feature>
<keyword evidence="3" id="KW-0143">Chaperone</keyword>
<dbReference type="PANTHER" id="PTHR44313:SF1">
    <property type="entry name" value="DNAJ HOMOLOG SUBFAMILY C MEMBER 17"/>
    <property type="match status" value="1"/>
</dbReference>
<feature type="domain" description="J" evidence="5">
    <location>
        <begin position="171"/>
        <end position="237"/>
    </location>
</feature>
<feature type="compositionally biased region" description="Basic residues" evidence="4">
    <location>
        <begin position="243"/>
        <end position="268"/>
    </location>
</feature>
<name>A0A6C0EZN9_9ZZZZ</name>
<dbReference type="CDD" id="cd06257">
    <property type="entry name" value="DnaJ"/>
    <property type="match status" value="1"/>
</dbReference>
<feature type="region of interest" description="Disordered" evidence="4">
    <location>
        <begin position="57"/>
        <end position="84"/>
    </location>
</feature>
<dbReference type="PROSITE" id="PS50076">
    <property type="entry name" value="DNAJ_2"/>
    <property type="match status" value="1"/>
</dbReference>
<sequence length="279" mass="33364">MSGNQPTKLKKTIREMEEELMAQQRGTAAHVSPFARGAEIAYQRSLHAPIQFREATAADLERIRSQQEPQPAQRAYSPPRASGMMSATLARQRAYENYIAYYRNLEQQYRAVPGNERSYLDALEEQQRREQQRREQQRQEEEWQEQRQQRQQQQESRRPRSRSRSPDNKEEAFAILGIPSTSSKIEIQKAYRRQALLLHPDKNRHNIEEATTRFQQLQAAMDEINKEPQRGGIRRYRLHHKLKTRSHRHSHHHRYNRLYHKRLRKSCKSSKTYSNKNRR</sequence>
<keyword evidence="2" id="KW-0963">Cytoplasm</keyword>
<feature type="region of interest" description="Disordered" evidence="4">
    <location>
        <begin position="243"/>
        <end position="279"/>
    </location>
</feature>
<dbReference type="InterPro" id="IPR052094">
    <property type="entry name" value="Pre-mRNA-splicing_ERAD"/>
</dbReference>
<evidence type="ECO:0000313" key="6">
    <source>
        <dbReference type="EMBL" id="QHT33739.1"/>
    </source>
</evidence>
<evidence type="ECO:0000256" key="4">
    <source>
        <dbReference type="SAM" id="MobiDB-lite"/>
    </source>
</evidence>
<feature type="compositionally biased region" description="Basic and acidic residues" evidence="4">
    <location>
        <begin position="125"/>
        <end position="148"/>
    </location>
</feature>
<dbReference type="PANTHER" id="PTHR44313">
    <property type="entry name" value="DNAJ HOMOLOG SUBFAMILY C MEMBER 17"/>
    <property type="match status" value="1"/>
</dbReference>
<organism evidence="6">
    <name type="scientific">viral metagenome</name>
    <dbReference type="NCBI Taxonomy" id="1070528"/>
    <lineage>
        <taxon>unclassified sequences</taxon>
        <taxon>metagenomes</taxon>
        <taxon>organismal metagenomes</taxon>
    </lineage>
</organism>
<comment type="subcellular location">
    <subcellularLocation>
        <location evidence="1">Cytoplasm</location>
    </subcellularLocation>
</comment>
<dbReference type="EMBL" id="MN738977">
    <property type="protein sequence ID" value="QHT33739.1"/>
    <property type="molecule type" value="Genomic_DNA"/>
</dbReference>
<dbReference type="InterPro" id="IPR036869">
    <property type="entry name" value="J_dom_sf"/>
</dbReference>
<dbReference type="GO" id="GO:0000390">
    <property type="term" value="P:spliceosomal complex disassembly"/>
    <property type="evidence" value="ECO:0007669"/>
    <property type="project" value="TreeGrafter"/>
</dbReference>